<protein>
    <recommendedName>
        <fullName evidence="3">NACHT domain-containing protein</fullName>
    </recommendedName>
</protein>
<keyword evidence="2" id="KW-1185">Reference proteome</keyword>
<dbReference type="InterPro" id="IPR027417">
    <property type="entry name" value="P-loop_NTPase"/>
</dbReference>
<dbReference type="Proteomes" id="UP001163293">
    <property type="component" value="Chromosome"/>
</dbReference>
<dbReference type="AlphaFoldDB" id="A0AAX3EKK3"/>
<accession>A0AAX3EKK3</accession>
<evidence type="ECO:0000313" key="1">
    <source>
        <dbReference type="EMBL" id="UYV98486.1"/>
    </source>
</evidence>
<dbReference type="Gene3D" id="3.40.50.300">
    <property type="entry name" value="P-loop containing nucleotide triphosphate hydrolases"/>
    <property type="match status" value="1"/>
</dbReference>
<dbReference type="EMBL" id="CP101185">
    <property type="protein sequence ID" value="UYV98486.1"/>
    <property type="molecule type" value="Genomic_DNA"/>
</dbReference>
<name>A0AAX3EKK3_PAEUR</name>
<proteinExistence type="predicted"/>
<dbReference type="SUPFAM" id="SSF52540">
    <property type="entry name" value="P-loop containing nucleoside triphosphate hydrolases"/>
    <property type="match status" value="1"/>
</dbReference>
<evidence type="ECO:0008006" key="3">
    <source>
        <dbReference type="Google" id="ProtNLM"/>
    </source>
</evidence>
<sequence length="1175" mass="131503">MGMSDGGIDAISNGSIVYQVKWSSKVQQNPHLWLKSAIDGEREKIQRLVREKGISRYILMTSVAGTTTGKDTGSMQKLQMSLDEFTKEFGIPVECWWQADIDAEVDAAPDSIKWSYQEMLAGSEAIRYLIFAAHEEGAAHEMRETILKVIASQWGDDSKIKFSQLDMDRVDITELFIDVKARRIQRPGSSTERFYVDHEAVDDNTGAVGYMLKSLFPLTYLLGVPGQGKSTLGQYLCQSHRAAIAPDLAAAANHLPKVEEPKLPLRLDLSDYAMWLSGRDPFGEEELDHKPRDRRKDQRSLELFLVSLCTFHSGGRQVTVERLQSLLDRYPSLLVFDGLDEVADPRLRKIVVEEINRFSMRMGRSEAKRRFQILVTARPNASSLPEPDKEIYQTLELCPLDVKLQRQFVSRWAELNGIRGMARTKLRRTFEQRTTYDHVAQLADNPMQLTILLFLISRKGDAVPISRTPLYSDYMNTFMDREVSRQQIQRDHVPHVIEVTSFLGWHMQSGVEGKRGADRMTLQAIQDTLYLYFRRTGGPTERAAELFQAVTDRFWALTSKSEGTFEFGVQPVREYFAARFLAEWAGEDSREPLSKADILRQLIKRNYWLNTARFYAGFANPNELASLRYGFDEALAEARHPLQERVAVWTILSDGIFTNKTAVQRDVAKLLTDDLTVRLATNQRASSNVFPRLRTSSGGDDLKCALLNDIERAPDADVSSARVDMLRQHALIGGKEFAEWWRTRATAALGTPLEATWLALGGRFGVPKLTSAATEGLQLATANACRSALLAGASPAKGTDQDARLLRSVLDGWCSDVETTSSSRAGNLLRSMRPFWFLRIAEEGREGYAFPLGHFWTDQPEKASRSEAFRALVEADPAYKRLQQAARSQAMGQKGTTEPWQNAARELARLHGPCWLAADIAIIGAATQTARAEGSVDKEGQPFGPATDYGTLVMHLRRGQLTDWWQKMFDRYPDSLSRRTWAFALLATATEDMVLQHLTKVAEVLDTTSVDDFDAFAMSTSRLGATRIPRRLGNGALSAAANYTDRLALVVSHFAAEHAGRDPLEALTDGQLLGMSSAAPHHWTVARAVTDRLLRTYNETLLSALADLGPECVVSLGYVESPADDRITQRVLQNPAIYPGSWVRAAESWYSSSNNESPLAEEASENAWVPDVPRI</sequence>
<gene>
    <name evidence="1" type="ORF">NL394_04450</name>
</gene>
<dbReference type="RefSeq" id="WP_139126813.1">
    <property type="nucleotide sequence ID" value="NZ_CP043010.1"/>
</dbReference>
<reference evidence="1" key="1">
    <citation type="submission" date="2022-07" db="EMBL/GenBank/DDBJ databases">
        <authorList>
            <person name="Wu T."/>
        </authorList>
    </citation>
    <scope>NUCLEOTIDE SEQUENCE</scope>
    <source>
        <strain evidence="1">SD-1</strain>
    </source>
</reference>
<organism evidence="1 2">
    <name type="scientific">Paenarthrobacter ureafaciens</name>
    <dbReference type="NCBI Taxonomy" id="37931"/>
    <lineage>
        <taxon>Bacteria</taxon>
        <taxon>Bacillati</taxon>
        <taxon>Actinomycetota</taxon>
        <taxon>Actinomycetes</taxon>
        <taxon>Micrococcales</taxon>
        <taxon>Micrococcaceae</taxon>
        <taxon>Paenarthrobacter</taxon>
    </lineage>
</organism>
<evidence type="ECO:0000313" key="2">
    <source>
        <dbReference type="Proteomes" id="UP001163293"/>
    </source>
</evidence>